<feature type="domain" description="Xylose isomerase-like TIM barrel" evidence="2">
    <location>
        <begin position="19"/>
        <end position="260"/>
    </location>
</feature>
<evidence type="ECO:0000259" key="2">
    <source>
        <dbReference type="Pfam" id="PF01261"/>
    </source>
</evidence>
<dbReference type="EMBL" id="SGWY01000002">
    <property type="protein sequence ID" value="RZS66439.1"/>
    <property type="molecule type" value="Genomic_DNA"/>
</dbReference>
<keyword evidence="3" id="KW-0413">Isomerase</keyword>
<accession>A0A4Q7MIU1</accession>
<protein>
    <submittedName>
        <fullName evidence="3">Sugar phosphate isomerase/epimerase</fullName>
    </submittedName>
</protein>
<dbReference type="InterPro" id="IPR013022">
    <property type="entry name" value="Xyl_isomerase-like_TIM-brl"/>
</dbReference>
<dbReference type="InterPro" id="IPR036237">
    <property type="entry name" value="Xyl_isomerase-like_sf"/>
</dbReference>
<sequence>MRWAICNEILEDRPLAVAFAAFADAGYKALEIAPFTLAAGAAPSELDAERVRRIAADQGLAILGMHWLLARTEGLHVADPARREQTLERLRSLTRACAAMGGSIMVFGSPAQRSTPPGMDPAEARSRALEVFGAWAESAHDAGVTVCLEALPRDETDFMTTTQEVIDVVRELDSPAVRLVLDVKSMADERTPMPELIHLAAPYVAHVQANDANRGGPGFGDTDFVPILSALHEIGYDGDVSVEAFDYRPDPMTVVTGSIRTLRLAARAAGIPTT</sequence>
<dbReference type="Proteomes" id="UP000293289">
    <property type="component" value="Unassembled WGS sequence"/>
</dbReference>
<name>A0A4Q7MIU1_9MICO</name>
<dbReference type="AlphaFoldDB" id="A0A4Q7MIU1"/>
<dbReference type="PANTHER" id="PTHR12110:SF21">
    <property type="entry name" value="XYLOSE ISOMERASE-LIKE TIM BARREL DOMAIN-CONTAINING PROTEIN"/>
    <property type="match status" value="1"/>
</dbReference>
<keyword evidence="1" id="KW-0119">Carbohydrate metabolism</keyword>
<evidence type="ECO:0000313" key="3">
    <source>
        <dbReference type="EMBL" id="RZS66439.1"/>
    </source>
</evidence>
<organism evidence="3 4">
    <name type="scientific">Agromyces ramosus</name>
    <dbReference type="NCBI Taxonomy" id="33879"/>
    <lineage>
        <taxon>Bacteria</taxon>
        <taxon>Bacillati</taxon>
        <taxon>Actinomycetota</taxon>
        <taxon>Actinomycetes</taxon>
        <taxon>Micrococcales</taxon>
        <taxon>Microbacteriaceae</taxon>
        <taxon>Agromyces</taxon>
    </lineage>
</organism>
<proteinExistence type="predicted"/>
<dbReference type="GO" id="GO:0016853">
    <property type="term" value="F:isomerase activity"/>
    <property type="evidence" value="ECO:0007669"/>
    <property type="project" value="UniProtKB-KW"/>
</dbReference>
<dbReference type="PANTHER" id="PTHR12110">
    <property type="entry name" value="HYDROXYPYRUVATE ISOMERASE"/>
    <property type="match status" value="1"/>
</dbReference>
<dbReference type="RefSeq" id="WP_130353030.1">
    <property type="nucleotide sequence ID" value="NZ_SGWY01000002.1"/>
</dbReference>
<evidence type="ECO:0000313" key="4">
    <source>
        <dbReference type="Proteomes" id="UP000293289"/>
    </source>
</evidence>
<evidence type="ECO:0000256" key="1">
    <source>
        <dbReference type="ARBA" id="ARBA00023277"/>
    </source>
</evidence>
<keyword evidence="4" id="KW-1185">Reference proteome</keyword>
<dbReference type="SUPFAM" id="SSF51658">
    <property type="entry name" value="Xylose isomerase-like"/>
    <property type="match status" value="1"/>
</dbReference>
<dbReference type="Gene3D" id="3.20.20.150">
    <property type="entry name" value="Divalent-metal-dependent TIM barrel enzymes"/>
    <property type="match status" value="1"/>
</dbReference>
<dbReference type="InterPro" id="IPR050312">
    <property type="entry name" value="IolE/XylAMocC-like"/>
</dbReference>
<comment type="caution">
    <text evidence="3">The sequence shown here is derived from an EMBL/GenBank/DDBJ whole genome shotgun (WGS) entry which is preliminary data.</text>
</comment>
<dbReference type="OrthoDB" id="9801426at2"/>
<dbReference type="Pfam" id="PF01261">
    <property type="entry name" value="AP_endonuc_2"/>
    <property type="match status" value="1"/>
</dbReference>
<reference evidence="3 4" key="1">
    <citation type="submission" date="2019-02" db="EMBL/GenBank/DDBJ databases">
        <title>Genomic Encyclopedia of Type Strains, Phase IV (KMG-IV): sequencing the most valuable type-strain genomes for metagenomic binning, comparative biology and taxonomic classification.</title>
        <authorList>
            <person name="Goeker M."/>
        </authorList>
    </citation>
    <scope>NUCLEOTIDE SEQUENCE [LARGE SCALE GENOMIC DNA]</scope>
    <source>
        <strain evidence="3 4">DSM 43045</strain>
    </source>
</reference>
<gene>
    <name evidence="3" type="ORF">EV187_2166</name>
</gene>